<evidence type="ECO:0000313" key="14">
    <source>
        <dbReference type="EMBL" id="CAF3679351.1"/>
    </source>
</evidence>
<evidence type="ECO:0000256" key="6">
    <source>
        <dbReference type="ARBA" id="ARBA00022989"/>
    </source>
</evidence>
<feature type="transmembrane region" description="Helical" evidence="13">
    <location>
        <begin position="7"/>
        <end position="26"/>
    </location>
</feature>
<keyword evidence="10" id="KW-0325">Glycoprotein</keyword>
<dbReference type="Pfam" id="PF01130">
    <property type="entry name" value="CD36"/>
    <property type="match status" value="2"/>
</dbReference>
<evidence type="ECO:0000256" key="5">
    <source>
        <dbReference type="ARBA" id="ARBA00022692"/>
    </source>
</evidence>
<dbReference type="Proteomes" id="UP000663865">
    <property type="component" value="Unassembled WGS sequence"/>
</dbReference>
<evidence type="ECO:0000256" key="13">
    <source>
        <dbReference type="SAM" id="Phobius"/>
    </source>
</evidence>
<keyword evidence="5 13" id="KW-0812">Transmembrane</keyword>
<dbReference type="PANTHER" id="PTHR11923:SF110">
    <property type="entry name" value="SCAVENGER RECEPTOR CLASS B MEMBER 1"/>
    <property type="match status" value="1"/>
</dbReference>
<dbReference type="GO" id="GO:0005044">
    <property type="term" value="F:scavenger receptor activity"/>
    <property type="evidence" value="ECO:0007669"/>
    <property type="project" value="TreeGrafter"/>
</dbReference>
<evidence type="ECO:0000256" key="11">
    <source>
        <dbReference type="ARBA" id="ARBA00040821"/>
    </source>
</evidence>
<protein>
    <recommendedName>
        <fullName evidence="11">Scavenger receptor class B member 1</fullName>
    </recommendedName>
    <alternativeName>
        <fullName evidence="12">SR-BI</fullName>
    </alternativeName>
</protein>
<keyword evidence="4" id="KW-1003">Cell membrane</keyword>
<evidence type="ECO:0000256" key="10">
    <source>
        <dbReference type="ARBA" id="ARBA00023180"/>
    </source>
</evidence>
<evidence type="ECO:0000313" key="15">
    <source>
        <dbReference type="Proteomes" id="UP000663865"/>
    </source>
</evidence>
<accession>A0A818SY46</accession>
<dbReference type="InterPro" id="IPR002159">
    <property type="entry name" value="CD36_fam"/>
</dbReference>
<evidence type="ECO:0000256" key="3">
    <source>
        <dbReference type="ARBA" id="ARBA00010532"/>
    </source>
</evidence>
<name>A0A818SY46_9BILA</name>
<evidence type="ECO:0000256" key="12">
    <source>
        <dbReference type="ARBA" id="ARBA00042244"/>
    </source>
</evidence>
<sequence>MTNKTNCGGILASSLVILAFVFSIFWKKVIQRNIINAVNFKPDSDSFKKWHNSPINNIGSYHLFNITNPIEIVHDPTPITINVKEIRAYTYNTKTSKTNIKWSNDYRKLSYGVEQLFIRHPTRFDPSSVHDTGVFIDLVRAIFRASYGHKPSQAFYALTGMNTFYYRNAVEQLEDFNSDLFEIVREKMTGPNTVKSGFTYRRNGSQLYNISIYIAHFYESSNETIHRMNINGFKPESGNHDSYIYFEPCSGTPLKAVYRMQLNIEAIIDPMTQSKDGSGFTSIERKVVKRLIPIL</sequence>
<dbReference type="GO" id="GO:0005901">
    <property type="term" value="C:caveola"/>
    <property type="evidence" value="ECO:0007669"/>
    <property type="project" value="UniProtKB-SubCell"/>
</dbReference>
<dbReference type="PANTHER" id="PTHR11923">
    <property type="entry name" value="SCAVENGER RECEPTOR CLASS B TYPE-1 SR-B1"/>
    <property type="match status" value="1"/>
</dbReference>
<comment type="subcellular location">
    <subcellularLocation>
        <location evidence="2">Cell membrane</location>
        <topology evidence="2">Multi-pass membrane protein</topology>
    </subcellularLocation>
    <subcellularLocation>
        <location evidence="1">Membrane</location>
        <location evidence="1">Caveola</location>
        <topology evidence="1">Multi-pass membrane protein</topology>
    </subcellularLocation>
</comment>
<dbReference type="GO" id="GO:0005737">
    <property type="term" value="C:cytoplasm"/>
    <property type="evidence" value="ECO:0007669"/>
    <property type="project" value="TreeGrafter"/>
</dbReference>
<proteinExistence type="inferred from homology"/>
<keyword evidence="6 13" id="KW-1133">Transmembrane helix</keyword>
<evidence type="ECO:0000256" key="7">
    <source>
        <dbReference type="ARBA" id="ARBA00023136"/>
    </source>
</evidence>
<keyword evidence="8" id="KW-1015">Disulfide bond</keyword>
<evidence type="ECO:0000256" key="8">
    <source>
        <dbReference type="ARBA" id="ARBA00023157"/>
    </source>
</evidence>
<comment type="similarity">
    <text evidence="3">Belongs to the CD36 family.</text>
</comment>
<evidence type="ECO:0000256" key="2">
    <source>
        <dbReference type="ARBA" id="ARBA00004651"/>
    </source>
</evidence>
<keyword evidence="7 13" id="KW-0472">Membrane</keyword>
<dbReference type="AlphaFoldDB" id="A0A818SY46"/>
<organism evidence="14 15">
    <name type="scientific">Rotaria socialis</name>
    <dbReference type="NCBI Taxonomy" id="392032"/>
    <lineage>
        <taxon>Eukaryota</taxon>
        <taxon>Metazoa</taxon>
        <taxon>Spiralia</taxon>
        <taxon>Gnathifera</taxon>
        <taxon>Rotifera</taxon>
        <taxon>Eurotatoria</taxon>
        <taxon>Bdelloidea</taxon>
        <taxon>Philodinida</taxon>
        <taxon>Philodinidae</taxon>
        <taxon>Rotaria</taxon>
    </lineage>
</organism>
<comment type="caution">
    <text evidence="14">The sequence shown here is derived from an EMBL/GenBank/DDBJ whole genome shotgun (WGS) entry which is preliminary data.</text>
</comment>
<gene>
    <name evidence="14" type="ORF">KIK155_LOCUS25225</name>
</gene>
<evidence type="ECO:0000256" key="1">
    <source>
        <dbReference type="ARBA" id="ARBA00004189"/>
    </source>
</evidence>
<reference evidence="14" key="1">
    <citation type="submission" date="2021-02" db="EMBL/GenBank/DDBJ databases">
        <authorList>
            <person name="Nowell W R."/>
        </authorList>
    </citation>
    <scope>NUCLEOTIDE SEQUENCE</scope>
</reference>
<dbReference type="EMBL" id="CAJNYV010004555">
    <property type="protein sequence ID" value="CAF3679351.1"/>
    <property type="molecule type" value="Genomic_DNA"/>
</dbReference>
<keyword evidence="9" id="KW-0675">Receptor</keyword>
<evidence type="ECO:0000256" key="9">
    <source>
        <dbReference type="ARBA" id="ARBA00023170"/>
    </source>
</evidence>
<evidence type="ECO:0000256" key="4">
    <source>
        <dbReference type="ARBA" id="ARBA00022475"/>
    </source>
</evidence>